<dbReference type="InterPro" id="IPR017853">
    <property type="entry name" value="GH"/>
</dbReference>
<dbReference type="InterPro" id="IPR050226">
    <property type="entry name" value="NagZ_Beta-hexosaminidase"/>
</dbReference>
<dbReference type="InterPro" id="IPR019800">
    <property type="entry name" value="Glyco_hydro_3_AS"/>
</dbReference>
<organism evidence="7 8">
    <name type="scientific">Rhodonellum ikkaensis</name>
    <dbReference type="NCBI Taxonomy" id="336829"/>
    <lineage>
        <taxon>Bacteria</taxon>
        <taxon>Pseudomonadati</taxon>
        <taxon>Bacteroidota</taxon>
        <taxon>Cytophagia</taxon>
        <taxon>Cytophagales</taxon>
        <taxon>Cytophagaceae</taxon>
        <taxon>Rhodonellum</taxon>
    </lineage>
</organism>
<sequence>MPYTKLEKIGQLFSPAAFVHDSEEHIQEMEKLIRDFHIGGITFFHSRQSAAANFEKRQEVLDVENTYERMLALIHRFQKISKTPLLISIDAEFGLAMRIEKTPQYPYAISMGAIPQTEKKLVFETGFRIGQDLKKSGIHINFAPVADINTNPENPVIGYRSFGPDKEKVSAFALAMYQGMVAAGISACYKHFPGHGDTHVDSHLGLPIIPKSKKQLLEEELYPFVKGIEAGVEMIMVGHLAAPALTGGENIPASISHYIITGLLKNEMGFEGIIVSDALNMKSVSALFPIPGQLEWEAFHAGNDLLCFSENVPEGIQWISERSSPERLEESFGKIIKLKNKLGIAENTPVPKPEFEYEEINSFNMTLAQNYLTVLKNPEPLSALENAQRSSQLAKVSLFSSKENVFFNSIDQTLSGDSFNANQLGSDWTSSLESYSEILIAIFVPSAKPLNHFGMDTAQLEKLSALAVQKNCHLYFSGNPLAIRKIEKLEHFKTIVCAFQGFDVSQKVAAKQLLGKMKAIGKLQGSF</sequence>
<evidence type="ECO:0000256" key="3">
    <source>
        <dbReference type="ARBA" id="ARBA00012663"/>
    </source>
</evidence>
<evidence type="ECO:0000256" key="4">
    <source>
        <dbReference type="ARBA" id="ARBA00022801"/>
    </source>
</evidence>
<comment type="caution">
    <text evidence="7">The sequence shown here is derived from an EMBL/GenBank/DDBJ whole genome shotgun (WGS) entry which is preliminary data.</text>
</comment>
<dbReference type="Proteomes" id="UP000199663">
    <property type="component" value="Unassembled WGS sequence"/>
</dbReference>
<dbReference type="EC" id="3.2.1.52" evidence="3"/>
<dbReference type="RefSeq" id="WP_092655443.1">
    <property type="nucleotide sequence ID" value="NZ_FNQC01000013.1"/>
</dbReference>
<comment type="similarity">
    <text evidence="2">Belongs to the glycosyl hydrolase 3 family.</text>
</comment>
<dbReference type="SUPFAM" id="SSF51445">
    <property type="entry name" value="(Trans)glycosidases"/>
    <property type="match status" value="1"/>
</dbReference>
<keyword evidence="8" id="KW-1185">Reference proteome</keyword>
<evidence type="ECO:0000313" key="7">
    <source>
        <dbReference type="EMBL" id="SDZ41070.1"/>
    </source>
</evidence>
<dbReference type="InterPro" id="IPR001764">
    <property type="entry name" value="Glyco_hydro_3_N"/>
</dbReference>
<gene>
    <name evidence="7" type="ORF">SAMN05444412_11390</name>
</gene>
<dbReference type="Gene3D" id="3.20.20.300">
    <property type="entry name" value="Glycoside hydrolase, family 3, N-terminal domain"/>
    <property type="match status" value="1"/>
</dbReference>
<dbReference type="Pfam" id="PF00933">
    <property type="entry name" value="Glyco_hydro_3"/>
    <property type="match status" value="1"/>
</dbReference>
<dbReference type="PANTHER" id="PTHR30480">
    <property type="entry name" value="BETA-HEXOSAMINIDASE-RELATED"/>
    <property type="match status" value="1"/>
</dbReference>
<dbReference type="InterPro" id="IPR036962">
    <property type="entry name" value="Glyco_hydro_3_N_sf"/>
</dbReference>
<evidence type="ECO:0000256" key="2">
    <source>
        <dbReference type="ARBA" id="ARBA00005336"/>
    </source>
</evidence>
<evidence type="ECO:0000256" key="1">
    <source>
        <dbReference type="ARBA" id="ARBA00001231"/>
    </source>
</evidence>
<accession>A0A1H3STK1</accession>
<reference evidence="7 8" key="1">
    <citation type="submission" date="2016-10" db="EMBL/GenBank/DDBJ databases">
        <authorList>
            <person name="Varghese N."/>
            <person name="Submissions S."/>
        </authorList>
    </citation>
    <scope>NUCLEOTIDE SEQUENCE [LARGE SCALE GENOMIC DNA]</scope>
    <source>
        <strain evidence="7 8">DSM 17997</strain>
    </source>
</reference>
<proteinExistence type="inferred from homology"/>
<keyword evidence="4" id="KW-0378">Hydrolase</keyword>
<name>A0A1H3STK1_9BACT</name>
<keyword evidence="5" id="KW-0326">Glycosidase</keyword>
<comment type="catalytic activity">
    <reaction evidence="1">
        <text>Hydrolysis of terminal non-reducing N-acetyl-D-hexosamine residues in N-acetyl-beta-D-hexosaminides.</text>
        <dbReference type="EC" id="3.2.1.52"/>
    </reaction>
</comment>
<dbReference type="EMBL" id="FNQC01000013">
    <property type="protein sequence ID" value="SDZ41070.1"/>
    <property type="molecule type" value="Genomic_DNA"/>
</dbReference>
<dbReference type="PANTHER" id="PTHR30480:SF13">
    <property type="entry name" value="BETA-HEXOSAMINIDASE"/>
    <property type="match status" value="1"/>
</dbReference>
<evidence type="ECO:0000259" key="6">
    <source>
        <dbReference type="Pfam" id="PF00933"/>
    </source>
</evidence>
<evidence type="ECO:0000313" key="8">
    <source>
        <dbReference type="Proteomes" id="UP000199663"/>
    </source>
</evidence>
<protein>
    <recommendedName>
        <fullName evidence="3">beta-N-acetylhexosaminidase</fullName>
        <ecNumber evidence="3">3.2.1.52</ecNumber>
    </recommendedName>
</protein>
<feature type="domain" description="Glycoside hydrolase family 3 N-terminal" evidence="6">
    <location>
        <begin position="7"/>
        <end position="313"/>
    </location>
</feature>
<evidence type="ECO:0000256" key="5">
    <source>
        <dbReference type="ARBA" id="ARBA00023295"/>
    </source>
</evidence>
<dbReference type="PROSITE" id="PS00775">
    <property type="entry name" value="GLYCOSYL_HYDROL_F3"/>
    <property type="match status" value="1"/>
</dbReference>